<accession>A0ABY5NQW9</accession>
<organism evidence="2 3">
    <name type="scientific">Paenimyroides aestuarii</name>
    <dbReference type="NCBI Taxonomy" id="2968490"/>
    <lineage>
        <taxon>Bacteria</taxon>
        <taxon>Pseudomonadati</taxon>
        <taxon>Bacteroidota</taxon>
        <taxon>Flavobacteriia</taxon>
        <taxon>Flavobacteriales</taxon>
        <taxon>Flavobacteriaceae</taxon>
        <taxon>Paenimyroides</taxon>
    </lineage>
</organism>
<keyword evidence="1" id="KW-1133">Transmembrane helix</keyword>
<feature type="transmembrane region" description="Helical" evidence="1">
    <location>
        <begin position="113"/>
        <end position="140"/>
    </location>
</feature>
<dbReference type="EMBL" id="CP102382">
    <property type="protein sequence ID" value="UUV20961.1"/>
    <property type="molecule type" value="Genomic_DNA"/>
</dbReference>
<dbReference type="Proteomes" id="UP001317001">
    <property type="component" value="Chromosome"/>
</dbReference>
<evidence type="ECO:0000313" key="3">
    <source>
        <dbReference type="Proteomes" id="UP001317001"/>
    </source>
</evidence>
<dbReference type="RefSeq" id="WP_257498877.1">
    <property type="nucleotide sequence ID" value="NZ_CP102382.1"/>
</dbReference>
<keyword evidence="1" id="KW-0472">Membrane</keyword>
<proteinExistence type="predicted"/>
<reference evidence="2 3" key="1">
    <citation type="submission" date="2022-08" db="EMBL/GenBank/DDBJ databases">
        <title>Myroides zhujiangensis sp. nov., a novel bacterium isolated from sediment in the Pearl River Estuary.</title>
        <authorList>
            <person name="Cui L."/>
        </authorList>
    </citation>
    <scope>NUCLEOTIDE SEQUENCE [LARGE SCALE GENOMIC DNA]</scope>
    <source>
        <strain evidence="2 3">SCSIO 72103</strain>
    </source>
</reference>
<gene>
    <name evidence="2" type="ORF">NPX36_11625</name>
</gene>
<keyword evidence="3" id="KW-1185">Reference proteome</keyword>
<protein>
    <submittedName>
        <fullName evidence="2">Uncharacterized protein</fullName>
    </submittedName>
</protein>
<keyword evidence="1" id="KW-0812">Transmembrane</keyword>
<name>A0ABY5NQW9_9FLAO</name>
<evidence type="ECO:0000256" key="1">
    <source>
        <dbReference type="SAM" id="Phobius"/>
    </source>
</evidence>
<sequence length="141" mass="16299">MDDQKIQELINQFDTEKLKENAYFGIFQYGGGNDESYIKANKEGLLLYSMYMLIASKNINTITDISKDKTIPFERFVDWIDKDSSTIIGYVEKYEANPKKVIERNDSNVFQKLIPIGCFLLFIIFGVCFFVGLGEIISWFS</sequence>
<evidence type="ECO:0000313" key="2">
    <source>
        <dbReference type="EMBL" id="UUV20961.1"/>
    </source>
</evidence>